<organism evidence="2 3">
    <name type="scientific">Dreissena polymorpha</name>
    <name type="common">Zebra mussel</name>
    <name type="synonym">Mytilus polymorpha</name>
    <dbReference type="NCBI Taxonomy" id="45954"/>
    <lineage>
        <taxon>Eukaryota</taxon>
        <taxon>Metazoa</taxon>
        <taxon>Spiralia</taxon>
        <taxon>Lophotrochozoa</taxon>
        <taxon>Mollusca</taxon>
        <taxon>Bivalvia</taxon>
        <taxon>Autobranchia</taxon>
        <taxon>Heteroconchia</taxon>
        <taxon>Euheterodonta</taxon>
        <taxon>Imparidentia</taxon>
        <taxon>Neoheterodontei</taxon>
        <taxon>Myida</taxon>
        <taxon>Dreissenoidea</taxon>
        <taxon>Dreissenidae</taxon>
        <taxon>Dreissena</taxon>
    </lineage>
</organism>
<reference evidence="2" key="1">
    <citation type="journal article" date="2019" name="bioRxiv">
        <title>The Genome of the Zebra Mussel, Dreissena polymorpha: A Resource for Invasive Species Research.</title>
        <authorList>
            <person name="McCartney M.A."/>
            <person name="Auch B."/>
            <person name="Kono T."/>
            <person name="Mallez S."/>
            <person name="Zhang Y."/>
            <person name="Obille A."/>
            <person name="Becker A."/>
            <person name="Abrahante J.E."/>
            <person name="Garbe J."/>
            <person name="Badalamenti J.P."/>
            <person name="Herman A."/>
            <person name="Mangelson H."/>
            <person name="Liachko I."/>
            <person name="Sullivan S."/>
            <person name="Sone E.D."/>
            <person name="Koren S."/>
            <person name="Silverstein K.A.T."/>
            <person name="Beckman K.B."/>
            <person name="Gohl D.M."/>
        </authorList>
    </citation>
    <scope>NUCLEOTIDE SEQUENCE</scope>
    <source>
        <strain evidence="2">Duluth1</strain>
        <tissue evidence="2">Whole animal</tissue>
    </source>
</reference>
<feature type="compositionally biased region" description="Polar residues" evidence="1">
    <location>
        <begin position="17"/>
        <end position="35"/>
    </location>
</feature>
<evidence type="ECO:0000313" key="3">
    <source>
        <dbReference type="Proteomes" id="UP000828390"/>
    </source>
</evidence>
<sequence>MHRPPATTDQFHRNINKFPNASTKSTNPDQPPTISHHTDRSTSSHNQPRRSFDHSAYHRRMSCSCP</sequence>
<dbReference type="Proteomes" id="UP000828390">
    <property type="component" value="Unassembled WGS sequence"/>
</dbReference>
<name>A0A9D4RIS6_DREPO</name>
<proteinExistence type="predicted"/>
<gene>
    <name evidence="2" type="ORF">DPMN_032288</name>
</gene>
<feature type="region of interest" description="Disordered" evidence="1">
    <location>
        <begin position="1"/>
        <end position="66"/>
    </location>
</feature>
<accession>A0A9D4RIS6</accession>
<evidence type="ECO:0000256" key="1">
    <source>
        <dbReference type="SAM" id="MobiDB-lite"/>
    </source>
</evidence>
<reference evidence="2" key="2">
    <citation type="submission" date="2020-11" db="EMBL/GenBank/DDBJ databases">
        <authorList>
            <person name="McCartney M.A."/>
            <person name="Auch B."/>
            <person name="Kono T."/>
            <person name="Mallez S."/>
            <person name="Becker A."/>
            <person name="Gohl D.M."/>
            <person name="Silverstein K.A.T."/>
            <person name="Koren S."/>
            <person name="Bechman K.B."/>
            <person name="Herman A."/>
            <person name="Abrahante J.E."/>
            <person name="Garbe J."/>
        </authorList>
    </citation>
    <scope>NUCLEOTIDE SEQUENCE</scope>
    <source>
        <strain evidence="2">Duluth1</strain>
        <tissue evidence="2">Whole animal</tissue>
    </source>
</reference>
<keyword evidence="3" id="KW-1185">Reference proteome</keyword>
<dbReference type="EMBL" id="JAIWYP010000002">
    <property type="protein sequence ID" value="KAH3869128.1"/>
    <property type="molecule type" value="Genomic_DNA"/>
</dbReference>
<protein>
    <submittedName>
        <fullName evidence="2">Uncharacterized protein</fullName>
    </submittedName>
</protein>
<evidence type="ECO:0000313" key="2">
    <source>
        <dbReference type="EMBL" id="KAH3869128.1"/>
    </source>
</evidence>
<feature type="compositionally biased region" description="Basic residues" evidence="1">
    <location>
        <begin position="57"/>
        <end position="66"/>
    </location>
</feature>
<comment type="caution">
    <text evidence="2">The sequence shown here is derived from an EMBL/GenBank/DDBJ whole genome shotgun (WGS) entry which is preliminary data.</text>
</comment>
<dbReference type="AlphaFoldDB" id="A0A9D4RIS6"/>